<gene>
    <name evidence="1" type="ORF">CHF27_006475</name>
</gene>
<comment type="caution">
    <text evidence="1">The sequence shown here is derived from an EMBL/GenBank/DDBJ whole genome shotgun (WGS) entry which is preliminary data.</text>
</comment>
<sequence>MNEHDNLNNENMNLDFEKMNEILADPTFANWYYNQMNNSSPNEININNFVQIIKDYSNNLKN</sequence>
<dbReference type="AlphaFoldDB" id="A0A371ITF3"/>
<protein>
    <submittedName>
        <fullName evidence="1">Uncharacterized protein</fullName>
    </submittedName>
</protein>
<evidence type="ECO:0000313" key="2">
    <source>
        <dbReference type="Proteomes" id="UP000243494"/>
    </source>
</evidence>
<dbReference type="RefSeq" id="WP_095404464.1">
    <property type="nucleotide sequence ID" value="NZ_NOJZ02000008.1"/>
</dbReference>
<dbReference type="EMBL" id="NOJZ02000008">
    <property type="protein sequence ID" value="RDY23764.1"/>
    <property type="molecule type" value="Genomic_DNA"/>
</dbReference>
<proteinExistence type="predicted"/>
<keyword evidence="2" id="KW-1185">Reference proteome</keyword>
<accession>A0A371ITF3</accession>
<reference evidence="1 2" key="1">
    <citation type="journal article" date="2017" name="Genome Announc.">
        <title>Draft Genome Sequence of Romboutsia maritimum sp. nov. Strain CCRI-22766(T), Isolated from Coastal Estuarine Mud.</title>
        <authorList>
            <person name="Maheux A.F."/>
            <person name="Boudreau D.K."/>
            <person name="Berube E."/>
            <person name="Boissinot M."/>
            <person name="Raymond F."/>
            <person name="Brodeur S."/>
            <person name="Corbeil J."/>
            <person name="Brightwell G."/>
            <person name="Broda D."/>
            <person name="Omar R.F."/>
            <person name="Bergeron M.G."/>
        </authorList>
    </citation>
    <scope>NUCLEOTIDE SEQUENCE [LARGE SCALE GENOMIC DNA]</scope>
    <source>
        <strain evidence="1 2">CCRI-22766</strain>
    </source>
</reference>
<dbReference type="Proteomes" id="UP000243494">
    <property type="component" value="Unassembled WGS sequence"/>
</dbReference>
<name>A0A371ITF3_9FIRM</name>
<evidence type="ECO:0000313" key="1">
    <source>
        <dbReference type="EMBL" id="RDY23764.1"/>
    </source>
</evidence>
<organism evidence="1 2">
    <name type="scientific">Romboutsia maritimum</name>
    <dbReference type="NCBI Taxonomy" id="2020948"/>
    <lineage>
        <taxon>Bacteria</taxon>
        <taxon>Bacillati</taxon>
        <taxon>Bacillota</taxon>
        <taxon>Clostridia</taxon>
        <taxon>Peptostreptococcales</taxon>
        <taxon>Peptostreptococcaceae</taxon>
        <taxon>Romboutsia</taxon>
    </lineage>
</organism>